<feature type="compositionally biased region" description="Polar residues" evidence="2">
    <location>
        <begin position="622"/>
        <end position="640"/>
    </location>
</feature>
<reference evidence="3" key="1">
    <citation type="submission" date="2023-06" db="EMBL/GenBank/DDBJ databases">
        <title>Genome-scale phylogeny and comparative genomics of the fungal order Sordariales.</title>
        <authorList>
            <consortium name="Lawrence Berkeley National Laboratory"/>
            <person name="Hensen N."/>
            <person name="Bonometti L."/>
            <person name="Westerberg I."/>
            <person name="Brannstrom I.O."/>
            <person name="Guillou S."/>
            <person name="Cros-Aarteil S."/>
            <person name="Calhoun S."/>
            <person name="Haridas S."/>
            <person name="Kuo A."/>
            <person name="Mondo S."/>
            <person name="Pangilinan J."/>
            <person name="Riley R."/>
            <person name="Labutti K."/>
            <person name="Andreopoulos B."/>
            <person name="Lipzen A."/>
            <person name="Chen C."/>
            <person name="Yanf M."/>
            <person name="Daum C."/>
            <person name="Ng V."/>
            <person name="Clum A."/>
            <person name="Steindorff A."/>
            <person name="Ohm R."/>
            <person name="Martin F."/>
            <person name="Silar P."/>
            <person name="Natvig D."/>
            <person name="Lalanne C."/>
            <person name="Gautier V."/>
            <person name="Ament-Velasquez S.L."/>
            <person name="Kruys A."/>
            <person name="Hutchinson M.I."/>
            <person name="Powell A.J."/>
            <person name="Barry K."/>
            <person name="Miller A.N."/>
            <person name="Grigoriev I.V."/>
            <person name="Debuchy R."/>
            <person name="Gladieux P."/>
            <person name="Thoren M.H."/>
            <person name="Johannesson H."/>
        </authorList>
    </citation>
    <scope>NUCLEOTIDE SEQUENCE</scope>
    <source>
        <strain evidence="3">CBS 606.72</strain>
    </source>
</reference>
<proteinExistence type="predicted"/>
<evidence type="ECO:0000313" key="4">
    <source>
        <dbReference type="Proteomes" id="UP001175000"/>
    </source>
</evidence>
<sequence length="708" mass="76911">MAPTTRTRPVVDLDIHDEYVLRRDFNPSPPIEAPSSVLGELHLGNIQNIKPTVDALATELGNFHIDSTTKENLYEQHSQPPTRTRGYKPRPQVEPSTFQLPLANQDSECTPPVDGICAPVASAVSHDSEDSLPEGALESAARELPSNTEQLLKHHAGQFEWLLTVPAHTNDDHDSTRSSRPLGDVMRGETESPHAEEKRVLFGCNLVRRKTPIKEAVGDSQNSPANIYTLLATRIEVDDDCSSKAATIATVDEVSILSSAEPNSTIIRMDSPQAEAAAVRRTSGSALSSRKDDIADQILALPPANPSSRIEDSVEALDKLEEELEALNEVARLDRVLSPEESKSAAVVHSIDTSLKRTGSVAKKPASGTVRVRTSAERSSSVRKSVSSAVSQDDEKSTTANRGPRKSLVSRPASLLPPKPPARSSKPPTVSTFELPGEAVARRLKEQREARLSRQFHPEQAAAVAATFSPSKPHAKSTKAPTRPTFELPGEAISRRKREEREAKLRAQEEEERKRREFKARPIRSSIAPNSYPRETIASRARQGKLSGSSEAEGTATVTLTPNTAARKRQSMAAGASAATPRMFLSTTRGRSELTVDSAAGTSRATSTSTGSTRGSGAGNGSVISVSKRSTVSTEDQVQQKARGREIFSRDNSIAAEREKERREREAAAKLARQEAAERSRQLSREWALKQKAKRASMMGSEECKNIV</sequence>
<feature type="compositionally biased region" description="Low complexity" evidence="2">
    <location>
        <begin position="598"/>
        <end position="613"/>
    </location>
</feature>
<evidence type="ECO:0000256" key="1">
    <source>
        <dbReference type="SAM" id="Coils"/>
    </source>
</evidence>
<feature type="compositionally biased region" description="Polar residues" evidence="2">
    <location>
        <begin position="546"/>
        <end position="564"/>
    </location>
</feature>
<dbReference type="Proteomes" id="UP001175000">
    <property type="component" value="Unassembled WGS sequence"/>
</dbReference>
<evidence type="ECO:0000313" key="3">
    <source>
        <dbReference type="EMBL" id="KAK0626062.1"/>
    </source>
</evidence>
<feature type="coiled-coil region" evidence="1">
    <location>
        <begin position="310"/>
        <end position="337"/>
    </location>
</feature>
<keyword evidence="1" id="KW-0175">Coiled coil</keyword>
<feature type="compositionally biased region" description="Basic and acidic residues" evidence="2">
    <location>
        <begin position="186"/>
        <end position="196"/>
    </location>
</feature>
<name>A0AA40C5N5_9PEZI</name>
<protein>
    <recommendedName>
        <fullName evidence="5">Carboxylesterase family protein</fullName>
    </recommendedName>
</protein>
<feature type="compositionally biased region" description="Basic and acidic residues" evidence="2">
    <location>
        <begin position="440"/>
        <end position="452"/>
    </location>
</feature>
<feature type="compositionally biased region" description="Basic and acidic residues" evidence="2">
    <location>
        <begin position="493"/>
        <end position="515"/>
    </location>
</feature>
<organism evidence="3 4">
    <name type="scientific">Immersiella caudata</name>
    <dbReference type="NCBI Taxonomy" id="314043"/>
    <lineage>
        <taxon>Eukaryota</taxon>
        <taxon>Fungi</taxon>
        <taxon>Dikarya</taxon>
        <taxon>Ascomycota</taxon>
        <taxon>Pezizomycotina</taxon>
        <taxon>Sordariomycetes</taxon>
        <taxon>Sordariomycetidae</taxon>
        <taxon>Sordariales</taxon>
        <taxon>Lasiosphaeriaceae</taxon>
        <taxon>Immersiella</taxon>
    </lineage>
</organism>
<gene>
    <name evidence="3" type="ORF">B0T14DRAFT_534301</name>
</gene>
<accession>A0AA40C5N5</accession>
<dbReference type="EMBL" id="JAULSU010000002">
    <property type="protein sequence ID" value="KAK0626062.1"/>
    <property type="molecule type" value="Genomic_DNA"/>
</dbReference>
<feature type="region of interest" description="Disordered" evidence="2">
    <location>
        <begin position="168"/>
        <end position="196"/>
    </location>
</feature>
<evidence type="ECO:0000256" key="2">
    <source>
        <dbReference type="SAM" id="MobiDB-lite"/>
    </source>
</evidence>
<feature type="region of interest" description="Disordered" evidence="2">
    <location>
        <begin position="73"/>
        <end position="93"/>
    </location>
</feature>
<comment type="caution">
    <text evidence="3">The sequence shown here is derived from an EMBL/GenBank/DDBJ whole genome shotgun (WGS) entry which is preliminary data.</text>
</comment>
<evidence type="ECO:0008006" key="5">
    <source>
        <dbReference type="Google" id="ProtNLM"/>
    </source>
</evidence>
<feature type="region of interest" description="Disordered" evidence="2">
    <location>
        <begin position="354"/>
        <end position="684"/>
    </location>
</feature>
<dbReference type="AlphaFoldDB" id="A0AA40C5N5"/>
<feature type="compositionally biased region" description="Low complexity" evidence="2">
    <location>
        <begin position="377"/>
        <end position="391"/>
    </location>
</feature>
<feature type="compositionally biased region" description="Basic and acidic residues" evidence="2">
    <location>
        <begin position="656"/>
        <end position="684"/>
    </location>
</feature>
<keyword evidence="4" id="KW-1185">Reference proteome</keyword>